<dbReference type="InterPro" id="IPR050231">
    <property type="entry name" value="Iron_ascorbate_oxido_reductase"/>
</dbReference>
<dbReference type="AlphaFoldDB" id="A0AAV8U2W3"/>
<evidence type="ECO:0000256" key="3">
    <source>
        <dbReference type="ARBA" id="ARBA00054658"/>
    </source>
</evidence>
<organism evidence="8 9">
    <name type="scientific">Erythroxylum novogranatense</name>
    <dbReference type="NCBI Taxonomy" id="1862640"/>
    <lineage>
        <taxon>Eukaryota</taxon>
        <taxon>Viridiplantae</taxon>
        <taxon>Streptophyta</taxon>
        <taxon>Embryophyta</taxon>
        <taxon>Tracheophyta</taxon>
        <taxon>Spermatophyta</taxon>
        <taxon>Magnoliopsida</taxon>
        <taxon>eudicotyledons</taxon>
        <taxon>Gunneridae</taxon>
        <taxon>Pentapetalae</taxon>
        <taxon>rosids</taxon>
        <taxon>fabids</taxon>
        <taxon>Malpighiales</taxon>
        <taxon>Erythroxylaceae</taxon>
        <taxon>Erythroxylum</taxon>
    </lineage>
</organism>
<proteinExistence type="inferred from homology"/>
<evidence type="ECO:0000256" key="6">
    <source>
        <dbReference type="RuleBase" id="RU003682"/>
    </source>
</evidence>
<feature type="domain" description="Fe2OG dioxygenase" evidence="7">
    <location>
        <begin position="163"/>
        <end position="262"/>
    </location>
</feature>
<dbReference type="Pfam" id="PF03171">
    <property type="entry name" value="2OG-FeII_Oxy"/>
    <property type="match status" value="1"/>
</dbReference>
<evidence type="ECO:0000313" key="9">
    <source>
        <dbReference type="Proteomes" id="UP001159364"/>
    </source>
</evidence>
<dbReference type="SUPFAM" id="SSF51197">
    <property type="entry name" value="Clavaminate synthase-like"/>
    <property type="match status" value="1"/>
</dbReference>
<accession>A0AAV8U2W3</accession>
<dbReference type="InterPro" id="IPR044861">
    <property type="entry name" value="IPNS-like_FE2OG_OXY"/>
</dbReference>
<keyword evidence="6" id="KW-0560">Oxidoreductase</keyword>
<keyword evidence="2 6" id="KW-0408">Iron</keyword>
<evidence type="ECO:0000256" key="2">
    <source>
        <dbReference type="ARBA" id="ARBA00023004"/>
    </source>
</evidence>
<dbReference type="FunFam" id="2.60.120.330:FF:000017">
    <property type="entry name" value="2-oxoglutarate-dependent dioxygenase DAO"/>
    <property type="match status" value="1"/>
</dbReference>
<dbReference type="GO" id="GO:0046872">
    <property type="term" value="F:metal ion binding"/>
    <property type="evidence" value="ECO:0007669"/>
    <property type="project" value="UniProtKB-KW"/>
</dbReference>
<dbReference type="Pfam" id="PF14226">
    <property type="entry name" value="DIOX_N"/>
    <property type="match status" value="1"/>
</dbReference>
<keyword evidence="1 6" id="KW-0479">Metal-binding</keyword>
<dbReference type="EMBL" id="JAIWQS010000001">
    <property type="protein sequence ID" value="KAJ8773518.1"/>
    <property type="molecule type" value="Genomic_DNA"/>
</dbReference>
<evidence type="ECO:0000259" key="7">
    <source>
        <dbReference type="PROSITE" id="PS51471"/>
    </source>
</evidence>
<evidence type="ECO:0000256" key="4">
    <source>
        <dbReference type="ARBA" id="ARBA00074102"/>
    </source>
</evidence>
<evidence type="ECO:0000256" key="1">
    <source>
        <dbReference type="ARBA" id="ARBA00022723"/>
    </source>
</evidence>
<evidence type="ECO:0000313" key="8">
    <source>
        <dbReference type="EMBL" id="KAJ8773518.1"/>
    </source>
</evidence>
<comment type="similarity">
    <text evidence="6">Belongs to the iron/ascorbate-dependent oxidoreductase family.</text>
</comment>
<dbReference type="InterPro" id="IPR005123">
    <property type="entry name" value="Oxoglu/Fe-dep_dioxygenase_dom"/>
</dbReference>
<reference evidence="8 9" key="1">
    <citation type="submission" date="2021-09" db="EMBL/GenBank/DDBJ databases">
        <title>Genomic insights and catalytic innovation underlie evolution of tropane alkaloids biosynthesis.</title>
        <authorList>
            <person name="Wang Y.-J."/>
            <person name="Tian T."/>
            <person name="Huang J.-P."/>
            <person name="Huang S.-X."/>
        </authorList>
    </citation>
    <scope>NUCLEOTIDE SEQUENCE [LARGE SCALE GENOMIC DNA]</scope>
    <source>
        <strain evidence="8">KIB-2018</strain>
        <tissue evidence="8">Leaf</tissue>
    </source>
</reference>
<gene>
    <name evidence="8" type="ORF">K2173_005764</name>
</gene>
<dbReference type="GO" id="GO:0016491">
    <property type="term" value="F:oxidoreductase activity"/>
    <property type="evidence" value="ECO:0007669"/>
    <property type="project" value="UniProtKB-KW"/>
</dbReference>
<protein>
    <recommendedName>
        <fullName evidence="4">2-oxoglutarate-dependent dioxygenase DAO</fullName>
    </recommendedName>
    <alternativeName>
        <fullName evidence="5">Protein DIOXYGENASE FOR AUXIN OXIDATION</fullName>
    </alternativeName>
</protein>
<dbReference type="Proteomes" id="UP001159364">
    <property type="component" value="Linkage Group LG01"/>
</dbReference>
<sequence>MAKAEIPVLEFPVGIEHGSMNELRREVCRKVREACESHGCFILMSDKIPQSLRKEMFGGMKALFDLPDETKNRYVNPRPYRSYLGKCSVVPFHQSFGVDDAHRLEAAQAFTNLIWPQGNPSFCKALNSMSSKMLELNFLVLKMMFESFGMERQYELHVEDNACVFRVMKYEVPLNNFDSAIGLVAHTDKNALTILCDNGVQGLEVQMKDGNWAEVVIPQNSYFVIVGDALKAWSNGRLQAARHRVMIGGDKDRYSCGLFLIPKDEAMIEVPDELVDKDHPLLYRPFYFADYMSYFVSMLTDDALDIYAGI</sequence>
<dbReference type="PROSITE" id="PS51471">
    <property type="entry name" value="FE2OG_OXY"/>
    <property type="match status" value="1"/>
</dbReference>
<keyword evidence="9" id="KW-1185">Reference proteome</keyword>
<dbReference type="Gene3D" id="2.60.120.330">
    <property type="entry name" value="B-lactam Antibiotic, Isopenicillin N Synthase, Chain"/>
    <property type="match status" value="1"/>
</dbReference>
<comment type="function">
    <text evidence="3">2-oxoglutarate-dependent dioxygenase essential for auxin catabolism and maintenance of auxin homeostasis in reproductive organs. Catalyzes the irreversible oxidation of indole-3-acetic acid (IAA) to the biologically inactive 2-oxoindole-3-acetic acid (OxIAA).</text>
</comment>
<evidence type="ECO:0000256" key="5">
    <source>
        <dbReference type="ARBA" id="ARBA00076740"/>
    </source>
</evidence>
<comment type="caution">
    <text evidence="8">The sequence shown here is derived from an EMBL/GenBank/DDBJ whole genome shotgun (WGS) entry which is preliminary data.</text>
</comment>
<name>A0AAV8U2W3_9ROSI</name>
<dbReference type="InterPro" id="IPR026992">
    <property type="entry name" value="DIOX_N"/>
</dbReference>
<dbReference type="InterPro" id="IPR027443">
    <property type="entry name" value="IPNS-like_sf"/>
</dbReference>
<dbReference type="PANTHER" id="PTHR47990">
    <property type="entry name" value="2-OXOGLUTARATE (2OG) AND FE(II)-DEPENDENT OXYGENASE SUPERFAMILY PROTEIN-RELATED"/>
    <property type="match status" value="1"/>
</dbReference>